<protein>
    <submittedName>
        <fullName evidence="7">DNA-directed RNA polymerase sigma-70 factor</fullName>
    </submittedName>
</protein>
<dbReference type="PANTHER" id="PTHR43133:SF63">
    <property type="entry name" value="RNA POLYMERASE SIGMA FACTOR FECI-RELATED"/>
    <property type="match status" value="1"/>
</dbReference>
<dbReference type="SUPFAM" id="SSF88659">
    <property type="entry name" value="Sigma3 and sigma4 domains of RNA polymerase sigma factors"/>
    <property type="match status" value="1"/>
</dbReference>
<feature type="domain" description="RNA polymerase sigma-70 region 2" evidence="5">
    <location>
        <begin position="12"/>
        <end position="79"/>
    </location>
</feature>
<evidence type="ECO:0000259" key="5">
    <source>
        <dbReference type="Pfam" id="PF04542"/>
    </source>
</evidence>
<dbReference type="InterPro" id="IPR013325">
    <property type="entry name" value="RNA_pol_sigma_r2"/>
</dbReference>
<comment type="similarity">
    <text evidence="1">Belongs to the sigma-70 factor family. ECF subfamily.</text>
</comment>
<dbReference type="CDD" id="cd06171">
    <property type="entry name" value="Sigma70_r4"/>
    <property type="match status" value="1"/>
</dbReference>
<keyword evidence="8" id="KW-1185">Reference proteome</keyword>
<gene>
    <name evidence="7" type="ORF">GCM10010994_53590</name>
</gene>
<dbReference type="RefSeq" id="WP_244642241.1">
    <property type="nucleotide sequence ID" value="NZ_BMGG01000011.1"/>
</dbReference>
<keyword evidence="4" id="KW-0804">Transcription</keyword>
<evidence type="ECO:0000313" key="7">
    <source>
        <dbReference type="EMBL" id="GGC88956.1"/>
    </source>
</evidence>
<dbReference type="Proteomes" id="UP000637002">
    <property type="component" value="Unassembled WGS sequence"/>
</dbReference>
<dbReference type="InterPro" id="IPR007627">
    <property type="entry name" value="RNA_pol_sigma70_r2"/>
</dbReference>
<dbReference type="Gene3D" id="1.10.1740.10">
    <property type="match status" value="1"/>
</dbReference>
<dbReference type="InterPro" id="IPR013249">
    <property type="entry name" value="RNA_pol_sigma70_r4_t2"/>
</dbReference>
<dbReference type="InterPro" id="IPR036388">
    <property type="entry name" value="WH-like_DNA-bd_sf"/>
</dbReference>
<reference evidence="7" key="1">
    <citation type="journal article" date="2014" name="Int. J. Syst. Evol. Microbiol.">
        <title>Complete genome sequence of Corynebacterium casei LMG S-19264T (=DSM 44701T), isolated from a smear-ripened cheese.</title>
        <authorList>
            <consortium name="US DOE Joint Genome Institute (JGI-PGF)"/>
            <person name="Walter F."/>
            <person name="Albersmeier A."/>
            <person name="Kalinowski J."/>
            <person name="Ruckert C."/>
        </authorList>
    </citation>
    <scope>NUCLEOTIDE SEQUENCE</scope>
    <source>
        <strain evidence="7">CGMCC 1.12919</strain>
    </source>
</reference>
<dbReference type="EMBL" id="BMGG01000011">
    <property type="protein sequence ID" value="GGC88956.1"/>
    <property type="molecule type" value="Genomic_DNA"/>
</dbReference>
<dbReference type="InterPro" id="IPR014284">
    <property type="entry name" value="RNA_pol_sigma-70_dom"/>
</dbReference>
<evidence type="ECO:0000313" key="8">
    <source>
        <dbReference type="Proteomes" id="UP000637002"/>
    </source>
</evidence>
<feature type="domain" description="RNA polymerase sigma factor 70 region 4 type 2" evidence="6">
    <location>
        <begin position="109"/>
        <end position="161"/>
    </location>
</feature>
<dbReference type="PANTHER" id="PTHR43133">
    <property type="entry name" value="RNA POLYMERASE ECF-TYPE SIGMA FACTO"/>
    <property type="match status" value="1"/>
</dbReference>
<evidence type="ECO:0000256" key="1">
    <source>
        <dbReference type="ARBA" id="ARBA00010641"/>
    </source>
</evidence>
<dbReference type="InterPro" id="IPR013324">
    <property type="entry name" value="RNA_pol_sigma_r3/r4-like"/>
</dbReference>
<keyword evidence="2" id="KW-0805">Transcription regulation</keyword>
<organism evidence="7 8">
    <name type="scientific">Chelatococcus reniformis</name>
    <dbReference type="NCBI Taxonomy" id="1494448"/>
    <lineage>
        <taxon>Bacteria</taxon>
        <taxon>Pseudomonadati</taxon>
        <taxon>Pseudomonadota</taxon>
        <taxon>Alphaproteobacteria</taxon>
        <taxon>Hyphomicrobiales</taxon>
        <taxon>Chelatococcaceae</taxon>
        <taxon>Chelatococcus</taxon>
    </lineage>
</organism>
<evidence type="ECO:0000256" key="4">
    <source>
        <dbReference type="ARBA" id="ARBA00023163"/>
    </source>
</evidence>
<dbReference type="Gene3D" id="1.10.10.10">
    <property type="entry name" value="Winged helix-like DNA-binding domain superfamily/Winged helix DNA-binding domain"/>
    <property type="match status" value="1"/>
</dbReference>
<reference evidence="7" key="2">
    <citation type="submission" date="2020-09" db="EMBL/GenBank/DDBJ databases">
        <authorList>
            <person name="Sun Q."/>
            <person name="Zhou Y."/>
        </authorList>
    </citation>
    <scope>NUCLEOTIDE SEQUENCE</scope>
    <source>
        <strain evidence="7">CGMCC 1.12919</strain>
    </source>
</reference>
<dbReference type="GO" id="GO:0016987">
    <property type="term" value="F:sigma factor activity"/>
    <property type="evidence" value="ECO:0007669"/>
    <property type="project" value="UniProtKB-KW"/>
</dbReference>
<proteinExistence type="inferred from homology"/>
<dbReference type="GO" id="GO:0006352">
    <property type="term" value="P:DNA-templated transcription initiation"/>
    <property type="evidence" value="ECO:0007669"/>
    <property type="project" value="InterPro"/>
</dbReference>
<dbReference type="GO" id="GO:0000428">
    <property type="term" value="C:DNA-directed RNA polymerase complex"/>
    <property type="evidence" value="ECO:0007669"/>
    <property type="project" value="UniProtKB-KW"/>
</dbReference>
<dbReference type="Pfam" id="PF04542">
    <property type="entry name" value="Sigma70_r2"/>
    <property type="match status" value="1"/>
</dbReference>
<dbReference type="NCBIfam" id="TIGR02937">
    <property type="entry name" value="sigma70-ECF"/>
    <property type="match status" value="1"/>
</dbReference>
<dbReference type="Pfam" id="PF08281">
    <property type="entry name" value="Sigma70_r4_2"/>
    <property type="match status" value="1"/>
</dbReference>
<keyword evidence="7" id="KW-0240">DNA-directed RNA polymerase</keyword>
<dbReference type="SUPFAM" id="SSF88946">
    <property type="entry name" value="Sigma2 domain of RNA polymerase sigma factors"/>
    <property type="match status" value="1"/>
</dbReference>
<keyword evidence="3" id="KW-0731">Sigma factor</keyword>
<accession>A0A916UUZ9</accession>
<name>A0A916UUZ9_9HYPH</name>
<evidence type="ECO:0000256" key="2">
    <source>
        <dbReference type="ARBA" id="ARBA00023015"/>
    </source>
</evidence>
<comment type="caution">
    <text evidence="7">The sequence shown here is derived from an EMBL/GenBank/DDBJ whole genome shotgun (WGS) entry which is preliminary data.</text>
</comment>
<dbReference type="InterPro" id="IPR039425">
    <property type="entry name" value="RNA_pol_sigma-70-like"/>
</dbReference>
<evidence type="ECO:0000259" key="6">
    <source>
        <dbReference type="Pfam" id="PF08281"/>
    </source>
</evidence>
<dbReference type="GO" id="GO:0003677">
    <property type="term" value="F:DNA binding"/>
    <property type="evidence" value="ECO:0007669"/>
    <property type="project" value="InterPro"/>
</dbReference>
<dbReference type="AlphaFoldDB" id="A0A916UUZ9"/>
<evidence type="ECO:0000256" key="3">
    <source>
        <dbReference type="ARBA" id="ARBA00023082"/>
    </source>
</evidence>
<sequence>MMSNWRNRLGSLFLTHRRQLESVVRQRVGSSEAAADIVQDVFTRALVAGPRATVDDERRVLFASARNAAVEHHRSRGRREHLLSMLHPEQRAIHEPSPERGLEAKQALGALDEALAALSPRCRDIFILRRVHGLSNEEVARQHGISINSVEKHIARALRHCQARLSEHLPER</sequence>